<dbReference type="PANTHER" id="PTHR30055">
    <property type="entry name" value="HTH-TYPE TRANSCRIPTIONAL REGULATOR RUTR"/>
    <property type="match status" value="1"/>
</dbReference>
<dbReference type="PRINTS" id="PR00455">
    <property type="entry name" value="HTHTETR"/>
</dbReference>
<feature type="domain" description="HTH tetR-type" evidence="3">
    <location>
        <begin position="4"/>
        <end position="64"/>
    </location>
</feature>
<dbReference type="PROSITE" id="PS01081">
    <property type="entry name" value="HTH_TETR_1"/>
    <property type="match status" value="1"/>
</dbReference>
<dbReference type="InterPro" id="IPR050109">
    <property type="entry name" value="HTH-type_TetR-like_transc_reg"/>
</dbReference>
<dbReference type="InterPro" id="IPR001647">
    <property type="entry name" value="HTH_TetR"/>
</dbReference>
<feature type="DNA-binding region" description="H-T-H motif" evidence="2">
    <location>
        <begin position="27"/>
        <end position="46"/>
    </location>
</feature>
<dbReference type="Gene3D" id="1.10.357.10">
    <property type="entry name" value="Tetracycline Repressor, domain 2"/>
    <property type="match status" value="1"/>
</dbReference>
<dbReference type="InterPro" id="IPR023772">
    <property type="entry name" value="DNA-bd_HTH_TetR-type_CS"/>
</dbReference>
<comment type="caution">
    <text evidence="4">The sequence shown here is derived from an EMBL/GenBank/DDBJ whole genome shotgun (WGS) entry which is preliminary data.</text>
</comment>
<keyword evidence="1 2" id="KW-0238">DNA-binding</keyword>
<accession>A0ABQ0Z9R3</accession>
<gene>
    <name evidence="4" type="ORF">RsS93_47320</name>
</gene>
<protein>
    <recommendedName>
        <fullName evidence="3">HTH tetR-type domain-containing protein</fullName>
    </recommendedName>
</protein>
<dbReference type="InterPro" id="IPR009057">
    <property type="entry name" value="Homeodomain-like_sf"/>
</dbReference>
<name>A0ABQ0Z9R3_9HYPH</name>
<evidence type="ECO:0000256" key="2">
    <source>
        <dbReference type="PROSITE-ProRule" id="PRU00335"/>
    </source>
</evidence>
<evidence type="ECO:0000313" key="4">
    <source>
        <dbReference type="EMBL" id="GES52118.1"/>
    </source>
</evidence>
<dbReference type="SUPFAM" id="SSF46689">
    <property type="entry name" value="Homeodomain-like"/>
    <property type="match status" value="1"/>
</dbReference>
<dbReference type="InterPro" id="IPR039536">
    <property type="entry name" value="TetR_C_Proteobacteria"/>
</dbReference>
<evidence type="ECO:0000256" key="1">
    <source>
        <dbReference type="ARBA" id="ARBA00023125"/>
    </source>
</evidence>
<sequence length="199" mass="22885">MAPEARRALVVDAAYTVFLENGFAGTTTEMVASKASISKRSIYEHFAGKIELFGAVVLNNRHLLIDLPRPSDEGLPMIDKLVKVFRLDLDSRRDQEREALLNLILRESVLFPELADYLYGQNILRTREDLIEWLEAERDRGAIELNDVVLCAGMLMDIAFGALLPRRRQQGDEARDQRKQEIRQRFQIFLRGIAHYAER</sequence>
<keyword evidence="5" id="KW-1185">Reference proteome</keyword>
<dbReference type="EMBL" id="BLAJ01000006">
    <property type="protein sequence ID" value="GES52118.1"/>
    <property type="molecule type" value="Genomic_DNA"/>
</dbReference>
<dbReference type="PROSITE" id="PS50977">
    <property type="entry name" value="HTH_TETR_2"/>
    <property type="match status" value="1"/>
</dbReference>
<evidence type="ECO:0000313" key="5">
    <source>
        <dbReference type="Proteomes" id="UP000390335"/>
    </source>
</evidence>
<dbReference type="Pfam" id="PF14246">
    <property type="entry name" value="TetR_C_7"/>
    <property type="match status" value="1"/>
</dbReference>
<organism evidence="4 5">
    <name type="scientific">Rhizobium dioscoreae</name>
    <dbReference type="NCBI Taxonomy" id="2653122"/>
    <lineage>
        <taxon>Bacteria</taxon>
        <taxon>Pseudomonadati</taxon>
        <taxon>Pseudomonadota</taxon>
        <taxon>Alphaproteobacteria</taxon>
        <taxon>Hyphomicrobiales</taxon>
        <taxon>Rhizobiaceae</taxon>
        <taxon>Rhizobium/Agrobacterium group</taxon>
        <taxon>Rhizobium</taxon>
    </lineage>
</organism>
<dbReference type="Proteomes" id="UP000390335">
    <property type="component" value="Unassembled WGS sequence"/>
</dbReference>
<dbReference type="PANTHER" id="PTHR30055:SF223">
    <property type="entry name" value="HTH-TYPE TRANSCRIPTIONAL REGULATOR UIDR"/>
    <property type="match status" value="1"/>
</dbReference>
<evidence type="ECO:0000259" key="3">
    <source>
        <dbReference type="PROSITE" id="PS50977"/>
    </source>
</evidence>
<reference evidence="4 5" key="1">
    <citation type="journal article" date="2020" name="Genome Biol. Evol.">
        <title>Rhizobium dioscoreae sp. nov., a plant growth-promoting bacterium isolated from yam (Dioscorea species).</title>
        <authorList>
            <person name="Ouyabe M."/>
            <person name="Tanaka N."/>
            <person name="Shiwa Y."/>
            <person name="Fujita N."/>
            <person name="Kikuno H."/>
            <person name="Babil P."/>
            <person name="Shiwachi H."/>
        </authorList>
    </citation>
    <scope>NUCLEOTIDE SEQUENCE [LARGE SCALE GENOMIC DNA]</scope>
    <source>
        <strain evidence="4 5">S-93</strain>
    </source>
</reference>
<proteinExistence type="predicted"/>
<dbReference type="Pfam" id="PF00440">
    <property type="entry name" value="TetR_N"/>
    <property type="match status" value="1"/>
</dbReference>